<dbReference type="RefSeq" id="XP_018258308.1">
    <property type="nucleotide sequence ID" value="XM_018403203.1"/>
</dbReference>
<proteinExistence type="predicted"/>
<evidence type="ECO:0000313" key="3">
    <source>
        <dbReference type="Proteomes" id="UP000009097"/>
    </source>
</evidence>
<dbReference type="KEGG" id="fox:FOXG_22789"/>
<protein>
    <submittedName>
        <fullName evidence="2">Uncharacterized protein</fullName>
    </submittedName>
</protein>
<dbReference type="AlphaFoldDB" id="A0A0J9WBR5"/>
<evidence type="ECO:0000313" key="2">
    <source>
        <dbReference type="EMBL" id="KNB20263.1"/>
    </source>
</evidence>
<name>A0A0J9WBR5_FUSO4</name>
<dbReference type="EMBL" id="DS231742">
    <property type="protein sequence ID" value="KNB20263.1"/>
    <property type="molecule type" value="Genomic_DNA"/>
</dbReference>
<reference evidence="2" key="2">
    <citation type="journal article" date="2010" name="Nature">
        <title>Comparative genomics reveals mobile pathogenicity chromosomes in Fusarium.</title>
        <authorList>
            <person name="Ma L.J."/>
            <person name="van der Does H.C."/>
            <person name="Borkovich K.A."/>
            <person name="Coleman J.J."/>
            <person name="Daboussi M.J."/>
            <person name="Di Pietro A."/>
            <person name="Dufresne M."/>
            <person name="Freitag M."/>
            <person name="Grabherr M."/>
            <person name="Henrissat B."/>
            <person name="Houterman P.M."/>
            <person name="Kang S."/>
            <person name="Shim W.B."/>
            <person name="Woloshuk C."/>
            <person name="Xie X."/>
            <person name="Xu J.R."/>
            <person name="Antoniw J."/>
            <person name="Baker S.E."/>
            <person name="Bluhm B.H."/>
            <person name="Breakspear A."/>
            <person name="Brown D.W."/>
            <person name="Butchko R.A."/>
            <person name="Chapman S."/>
            <person name="Coulson R."/>
            <person name="Coutinho P.M."/>
            <person name="Danchin E.G."/>
            <person name="Diener A."/>
            <person name="Gale L.R."/>
            <person name="Gardiner D.M."/>
            <person name="Goff S."/>
            <person name="Hammond-Kosack K.E."/>
            <person name="Hilburn K."/>
            <person name="Hua-Van A."/>
            <person name="Jonkers W."/>
            <person name="Kazan K."/>
            <person name="Kodira C.D."/>
            <person name="Koehrsen M."/>
            <person name="Kumar L."/>
            <person name="Lee Y.H."/>
            <person name="Li L."/>
            <person name="Manners J.M."/>
            <person name="Miranda-Saavedra D."/>
            <person name="Mukherjee M."/>
            <person name="Park G."/>
            <person name="Park J."/>
            <person name="Park S.Y."/>
            <person name="Proctor R.H."/>
            <person name="Regev A."/>
            <person name="Ruiz-Roldan M.C."/>
            <person name="Sain D."/>
            <person name="Sakthikumar S."/>
            <person name="Sykes S."/>
            <person name="Schwartz D.C."/>
            <person name="Turgeon B.G."/>
            <person name="Wapinski I."/>
            <person name="Yoder O."/>
            <person name="Young S."/>
            <person name="Zeng Q."/>
            <person name="Zhou S."/>
            <person name="Galagan J."/>
            <person name="Cuomo C.A."/>
            <person name="Kistler H.C."/>
            <person name="Rep M."/>
        </authorList>
    </citation>
    <scope>NUCLEOTIDE SEQUENCE [LARGE SCALE GENOMIC DNA]</scope>
    <source>
        <strain evidence="2">4287</strain>
    </source>
</reference>
<sequence length="145" mass="16386">MPDHSELQRLARQFMDETGDKEPQNVEHGREQVFLCESKGREAGHNKMGDTITVFKRDGGGSRSSLSSCSEKKICSSADGYEHPRTWRKRLLTLLLRVRGSCGTFVSKIVDVELALYKTVVSSDGEESSKRVFVVFSTMPERTRR</sequence>
<dbReference type="VEuPathDB" id="FungiDB:FOXG_22789"/>
<gene>
    <name evidence="2" type="ORF">FOXG_22789</name>
</gene>
<dbReference type="Proteomes" id="UP000009097">
    <property type="component" value="Unassembled WGS sequence"/>
</dbReference>
<organism evidence="2 3">
    <name type="scientific">Fusarium oxysporum f. sp. lycopersici (strain 4287 / CBS 123668 / FGSC 9935 / NRRL 34936)</name>
    <name type="common">Fusarium vascular wilt of tomato</name>
    <dbReference type="NCBI Taxonomy" id="426428"/>
    <lineage>
        <taxon>Eukaryota</taxon>
        <taxon>Fungi</taxon>
        <taxon>Dikarya</taxon>
        <taxon>Ascomycota</taxon>
        <taxon>Pezizomycotina</taxon>
        <taxon>Sordariomycetes</taxon>
        <taxon>Hypocreomycetidae</taxon>
        <taxon>Hypocreales</taxon>
        <taxon>Nectriaceae</taxon>
        <taxon>Fusarium</taxon>
        <taxon>Fusarium oxysporum species complex</taxon>
    </lineage>
</organism>
<evidence type="ECO:0000256" key="1">
    <source>
        <dbReference type="SAM" id="MobiDB-lite"/>
    </source>
</evidence>
<reference evidence="2" key="1">
    <citation type="submission" date="2007-04" db="EMBL/GenBank/DDBJ databases">
        <authorList>
            <consortium name="The Broad Institute Genome Sequencing Platform"/>
            <person name="Birren B."/>
            <person name="Lander E."/>
            <person name="Galagan J."/>
            <person name="Nusbaum C."/>
            <person name="Devon K."/>
            <person name="Ma L.-J."/>
            <person name="Jaffe D."/>
            <person name="Butler J."/>
            <person name="Alvarez P."/>
            <person name="Gnerre S."/>
            <person name="Grabherr M."/>
            <person name="Kleber M."/>
            <person name="Mauceli E."/>
            <person name="Brockman W."/>
            <person name="MacCallum I.A."/>
            <person name="Young S."/>
            <person name="LaButti K."/>
            <person name="DeCaprio D."/>
            <person name="Crawford M."/>
            <person name="Koehrsen M."/>
            <person name="Engels R."/>
            <person name="Montgomery P."/>
            <person name="Pearson M."/>
            <person name="Howarth C."/>
            <person name="Larson L."/>
            <person name="White J."/>
            <person name="O'Leary S."/>
            <person name="Kodira C."/>
            <person name="Zeng Q."/>
            <person name="Yandava C."/>
            <person name="Alvarado L."/>
            <person name="Kistler C."/>
            <person name="Shim W.-B."/>
            <person name="Kang S."/>
            <person name="Woloshuk C."/>
        </authorList>
    </citation>
    <scope>NUCLEOTIDE SEQUENCE</scope>
    <source>
        <strain evidence="2">4287</strain>
    </source>
</reference>
<dbReference type="GeneID" id="28963495"/>
<accession>A0A0J9WBR5</accession>
<feature type="region of interest" description="Disordered" evidence="1">
    <location>
        <begin position="47"/>
        <end position="67"/>
    </location>
</feature>